<name>A0A6A6FH29_9PEZI</name>
<dbReference type="Proteomes" id="UP000799539">
    <property type="component" value="Unassembled WGS sequence"/>
</dbReference>
<dbReference type="AlphaFoldDB" id="A0A6A6FH29"/>
<dbReference type="OrthoDB" id="3648584at2759"/>
<proteinExistence type="predicted"/>
<dbReference type="EMBL" id="ML992672">
    <property type="protein sequence ID" value="KAF2212710.1"/>
    <property type="molecule type" value="Genomic_DNA"/>
</dbReference>
<sequence length="123" mass="14112">MYGNFAHAGFSEIRSLQGKQQAARLRQLADLFDKGGKVLFYYYAFPHVWRRLRPPEVDQTVASVVHDKWRLMGVPMKTTWQTYGGRVKKLLGDGNVDGLESLELDSTDPDVFELHRQMKEVLG</sequence>
<evidence type="ECO:0000313" key="1">
    <source>
        <dbReference type="EMBL" id="KAF2212710.1"/>
    </source>
</evidence>
<protein>
    <submittedName>
        <fullName evidence="1">Uncharacterized protein</fullName>
    </submittedName>
</protein>
<accession>A0A6A6FH29</accession>
<keyword evidence="2" id="KW-1185">Reference proteome</keyword>
<organism evidence="1 2">
    <name type="scientific">Cercospora zeae-maydis SCOH1-5</name>
    <dbReference type="NCBI Taxonomy" id="717836"/>
    <lineage>
        <taxon>Eukaryota</taxon>
        <taxon>Fungi</taxon>
        <taxon>Dikarya</taxon>
        <taxon>Ascomycota</taxon>
        <taxon>Pezizomycotina</taxon>
        <taxon>Dothideomycetes</taxon>
        <taxon>Dothideomycetidae</taxon>
        <taxon>Mycosphaerellales</taxon>
        <taxon>Mycosphaerellaceae</taxon>
        <taxon>Cercospora</taxon>
    </lineage>
</organism>
<gene>
    <name evidence="1" type="ORF">CERZMDRAFT_97205</name>
</gene>
<evidence type="ECO:0000313" key="2">
    <source>
        <dbReference type="Proteomes" id="UP000799539"/>
    </source>
</evidence>
<reference evidence="1" key="1">
    <citation type="journal article" date="2020" name="Stud. Mycol.">
        <title>101 Dothideomycetes genomes: a test case for predicting lifestyles and emergence of pathogens.</title>
        <authorList>
            <person name="Haridas S."/>
            <person name="Albert R."/>
            <person name="Binder M."/>
            <person name="Bloem J."/>
            <person name="Labutti K."/>
            <person name="Salamov A."/>
            <person name="Andreopoulos B."/>
            <person name="Baker S."/>
            <person name="Barry K."/>
            <person name="Bills G."/>
            <person name="Bluhm B."/>
            <person name="Cannon C."/>
            <person name="Castanera R."/>
            <person name="Culley D."/>
            <person name="Daum C."/>
            <person name="Ezra D."/>
            <person name="Gonzalez J."/>
            <person name="Henrissat B."/>
            <person name="Kuo A."/>
            <person name="Liang C."/>
            <person name="Lipzen A."/>
            <person name="Lutzoni F."/>
            <person name="Magnuson J."/>
            <person name="Mondo S."/>
            <person name="Nolan M."/>
            <person name="Ohm R."/>
            <person name="Pangilinan J."/>
            <person name="Park H.-J."/>
            <person name="Ramirez L."/>
            <person name="Alfaro M."/>
            <person name="Sun H."/>
            <person name="Tritt A."/>
            <person name="Yoshinaga Y."/>
            <person name="Zwiers L.-H."/>
            <person name="Turgeon B."/>
            <person name="Goodwin S."/>
            <person name="Spatafora J."/>
            <person name="Crous P."/>
            <person name="Grigoriev I."/>
        </authorList>
    </citation>
    <scope>NUCLEOTIDE SEQUENCE</scope>
    <source>
        <strain evidence="1">SCOH1-5</strain>
    </source>
</reference>